<feature type="transmembrane region" description="Helical" evidence="2">
    <location>
        <begin position="351"/>
        <end position="375"/>
    </location>
</feature>
<comment type="caution">
    <text evidence="3">The sequence shown here is derived from an EMBL/GenBank/DDBJ whole genome shotgun (WGS) entry which is preliminary data.</text>
</comment>
<feature type="transmembrane region" description="Helical" evidence="2">
    <location>
        <begin position="33"/>
        <end position="57"/>
    </location>
</feature>
<feature type="transmembrane region" description="Helical" evidence="2">
    <location>
        <begin position="387"/>
        <end position="407"/>
    </location>
</feature>
<accession>A0A4Y8ZP86</accession>
<feature type="transmembrane region" description="Helical" evidence="2">
    <location>
        <begin position="427"/>
        <end position="448"/>
    </location>
</feature>
<gene>
    <name evidence="3" type="ORF">E2493_13040</name>
</gene>
<feature type="transmembrane region" description="Helical" evidence="2">
    <location>
        <begin position="282"/>
        <end position="300"/>
    </location>
</feature>
<feature type="region of interest" description="Disordered" evidence="1">
    <location>
        <begin position="623"/>
        <end position="643"/>
    </location>
</feature>
<keyword evidence="4" id="KW-1185">Reference proteome</keyword>
<dbReference type="RefSeq" id="WP_135087467.1">
    <property type="nucleotide sequence ID" value="NZ_SPDV01000023.1"/>
</dbReference>
<dbReference type="SUPFAM" id="SSF50156">
    <property type="entry name" value="PDZ domain-like"/>
    <property type="match status" value="1"/>
</dbReference>
<protein>
    <recommendedName>
        <fullName evidence="5">PDZ domain-containing protein</fullName>
    </recommendedName>
</protein>
<evidence type="ECO:0000313" key="4">
    <source>
        <dbReference type="Proteomes" id="UP000298213"/>
    </source>
</evidence>
<dbReference type="EMBL" id="SPDV01000023">
    <property type="protein sequence ID" value="TFI57823.1"/>
    <property type="molecule type" value="Genomic_DNA"/>
</dbReference>
<organism evidence="3 4">
    <name type="scientific">Sphingomonas parva</name>
    <dbReference type="NCBI Taxonomy" id="2555898"/>
    <lineage>
        <taxon>Bacteria</taxon>
        <taxon>Pseudomonadati</taxon>
        <taxon>Pseudomonadota</taxon>
        <taxon>Alphaproteobacteria</taxon>
        <taxon>Sphingomonadales</taxon>
        <taxon>Sphingomonadaceae</taxon>
        <taxon>Sphingomonas</taxon>
    </lineage>
</organism>
<feature type="transmembrane region" description="Helical" evidence="2">
    <location>
        <begin position="222"/>
        <end position="246"/>
    </location>
</feature>
<evidence type="ECO:0000256" key="2">
    <source>
        <dbReference type="SAM" id="Phobius"/>
    </source>
</evidence>
<reference evidence="3 4" key="1">
    <citation type="submission" date="2019-03" db="EMBL/GenBank/DDBJ databases">
        <title>Genome sequence of Sphingomonas sp. 17J27-24.</title>
        <authorList>
            <person name="Kim M."/>
            <person name="Maeng S."/>
            <person name="Sathiyaraj S."/>
        </authorList>
    </citation>
    <scope>NUCLEOTIDE SEQUENCE [LARGE SCALE GENOMIC DNA]</scope>
    <source>
        <strain evidence="3 4">17J27-24</strain>
    </source>
</reference>
<keyword evidence="2" id="KW-0472">Membrane</keyword>
<name>A0A4Y8ZP86_9SPHN</name>
<feature type="transmembrane region" description="Helical" evidence="2">
    <location>
        <begin position="166"/>
        <end position="190"/>
    </location>
</feature>
<feature type="transmembrane region" description="Helical" evidence="2">
    <location>
        <begin position="197"/>
        <end position="216"/>
    </location>
</feature>
<evidence type="ECO:0000313" key="3">
    <source>
        <dbReference type="EMBL" id="TFI57823.1"/>
    </source>
</evidence>
<evidence type="ECO:0000256" key="1">
    <source>
        <dbReference type="SAM" id="MobiDB-lite"/>
    </source>
</evidence>
<evidence type="ECO:0008006" key="5">
    <source>
        <dbReference type="Google" id="ProtNLM"/>
    </source>
</evidence>
<keyword evidence="2" id="KW-1133">Transmembrane helix</keyword>
<feature type="transmembrane region" description="Helical" evidence="2">
    <location>
        <begin position="258"/>
        <end position="276"/>
    </location>
</feature>
<dbReference type="Proteomes" id="UP000298213">
    <property type="component" value="Unassembled WGS sequence"/>
</dbReference>
<keyword evidence="2" id="KW-0812">Transmembrane</keyword>
<dbReference type="AlphaFoldDB" id="A0A4Y8ZP86"/>
<feature type="transmembrane region" description="Helical" evidence="2">
    <location>
        <begin position="320"/>
        <end position="339"/>
    </location>
</feature>
<dbReference type="OrthoDB" id="7573195at2"/>
<dbReference type="Gene3D" id="2.30.42.10">
    <property type="match status" value="1"/>
</dbReference>
<dbReference type="InterPro" id="IPR036034">
    <property type="entry name" value="PDZ_sf"/>
</dbReference>
<sequence length="643" mass="69218">MATFGFAEQGPVEREGPGAWWERPLPPLLGRWLTAYTVLWLLLLVLAVAVPVASTWIKGMQPSLEGWEPLGLSVNARQAPHPVTLVWGDEARAAGIRPGDMVVAIEGWQVRRGASVETRNRLEKPEGTEIELTVRGASGAERKHRLLRRSANIQALLDRAGSLGTILRAMLLVASLGPSLCMILAAALLFPRRREAMAALLSSLLLLMSASVWNAAVTWEWLRLQAVGSVLSVISWTGFSLALLLFPSGRFEPLRTRWLALLVLLLGAVQLVLELGRSSTTGPLIALCWLASAALVISGLRSRYRRTPAGLERQQLRWTFLGFVAGPAMLIVLFLVTLVEKVFLAHRPVASLAAAILVELLIGIMAALSVAGLIVSTLRFRLYDADLAISRSAAVAMLTLLLAAVFAATAKGAEVLVDSYFGERAGALPAVAAAGLVVMLIHPLNARLQTWAERRFRQRLLSLRRDLPACVDDLRETCTLAELLDEITARAAKGANAGSAAILLGGDVAAVHGTDPDTVATWRSSASLDPAAGCELIFDDRVFPLRVPLRVRHSEDGALGWLLVGLRPDGTLPDADEREALSDAADAIARAIRIVERREQWGRANRAAIAAITARLDALEARVGTASRPRRRQTATKALPAGG</sequence>
<proteinExistence type="predicted"/>